<dbReference type="EMBL" id="CM029053">
    <property type="protein sequence ID" value="KAG2549967.1"/>
    <property type="molecule type" value="Genomic_DNA"/>
</dbReference>
<accession>A0A8T0NKK5</accession>
<sequence length="44" mass="5202">MTEGGQHDIIAYNLFEQITEWYNMVVDVNEMGIKHTCRFLLGQR</sequence>
<name>A0A8T0NKK5_PANVG</name>
<reference evidence="1" key="1">
    <citation type="submission" date="2020-05" db="EMBL/GenBank/DDBJ databases">
        <title>WGS assembly of Panicum virgatum.</title>
        <authorList>
            <person name="Lovell J.T."/>
            <person name="Jenkins J."/>
            <person name="Shu S."/>
            <person name="Juenger T.E."/>
            <person name="Schmutz J."/>
        </authorList>
    </citation>
    <scope>NUCLEOTIDE SEQUENCE</scope>
    <source>
        <strain evidence="1">AP13</strain>
    </source>
</reference>
<gene>
    <name evidence="1" type="ORF">PVAP13_9KG274713</name>
</gene>
<proteinExistence type="predicted"/>
<keyword evidence="2" id="KW-1185">Reference proteome</keyword>
<dbReference type="AlphaFoldDB" id="A0A8T0NKK5"/>
<evidence type="ECO:0000313" key="1">
    <source>
        <dbReference type="EMBL" id="KAG2549967.1"/>
    </source>
</evidence>
<comment type="caution">
    <text evidence="1">The sequence shown here is derived from an EMBL/GenBank/DDBJ whole genome shotgun (WGS) entry which is preliminary data.</text>
</comment>
<evidence type="ECO:0000313" key="2">
    <source>
        <dbReference type="Proteomes" id="UP000823388"/>
    </source>
</evidence>
<dbReference type="Proteomes" id="UP000823388">
    <property type="component" value="Chromosome 9K"/>
</dbReference>
<organism evidence="1 2">
    <name type="scientific">Panicum virgatum</name>
    <name type="common">Blackwell switchgrass</name>
    <dbReference type="NCBI Taxonomy" id="38727"/>
    <lineage>
        <taxon>Eukaryota</taxon>
        <taxon>Viridiplantae</taxon>
        <taxon>Streptophyta</taxon>
        <taxon>Embryophyta</taxon>
        <taxon>Tracheophyta</taxon>
        <taxon>Spermatophyta</taxon>
        <taxon>Magnoliopsida</taxon>
        <taxon>Liliopsida</taxon>
        <taxon>Poales</taxon>
        <taxon>Poaceae</taxon>
        <taxon>PACMAD clade</taxon>
        <taxon>Panicoideae</taxon>
        <taxon>Panicodae</taxon>
        <taxon>Paniceae</taxon>
        <taxon>Panicinae</taxon>
        <taxon>Panicum</taxon>
        <taxon>Panicum sect. Hiantes</taxon>
    </lineage>
</organism>
<protein>
    <submittedName>
        <fullName evidence="1">Uncharacterized protein</fullName>
    </submittedName>
</protein>